<comment type="similarity">
    <text evidence="8">Belongs to the KAE1 / TsaD family.</text>
</comment>
<evidence type="ECO:0000259" key="9">
    <source>
        <dbReference type="Pfam" id="PF00814"/>
    </source>
</evidence>
<feature type="binding site" evidence="8">
    <location>
        <position position="132"/>
    </location>
    <ligand>
        <name>Fe cation</name>
        <dbReference type="ChEBI" id="CHEBI:24875"/>
    </ligand>
</feature>
<keyword evidence="6 8" id="KW-0012">Acyltransferase</keyword>
<feature type="domain" description="Gcp-like" evidence="9">
    <location>
        <begin position="30"/>
        <end position="343"/>
    </location>
</feature>
<dbReference type="EC" id="2.3.1.234" evidence="8"/>
<dbReference type="InterPro" id="IPR022450">
    <property type="entry name" value="TsaD"/>
</dbReference>
<dbReference type="InterPro" id="IPR000905">
    <property type="entry name" value="Gcp-like_dom"/>
</dbReference>
<feature type="binding site" evidence="8">
    <location>
        <position position="337"/>
    </location>
    <ligand>
        <name>Fe cation</name>
        <dbReference type="ChEBI" id="CHEBI:24875"/>
    </ligand>
</feature>
<evidence type="ECO:0000256" key="4">
    <source>
        <dbReference type="ARBA" id="ARBA00022723"/>
    </source>
</evidence>
<protein>
    <recommendedName>
        <fullName evidence="8">tRNA N6-adenosine threonylcarbamoyltransferase</fullName>
        <ecNumber evidence="8">2.3.1.234</ecNumber>
    </recommendedName>
    <alternativeName>
        <fullName evidence="8">N6-L-threonylcarbamoyladenine synthase</fullName>
        <shortName evidence="8">t(6)A synthase</shortName>
    </alternativeName>
    <alternativeName>
        <fullName evidence="8">t(6)A37 threonylcarbamoyladenosine biosynthesis protein TsaD</fullName>
    </alternativeName>
    <alternativeName>
        <fullName evidence="8">tRNA threonylcarbamoyladenosine biosynthesis protein TsaD</fullName>
    </alternativeName>
</protein>
<dbReference type="NCBIfam" id="TIGR03723">
    <property type="entry name" value="T6A_TsaD_YgjD"/>
    <property type="match status" value="1"/>
</dbReference>
<dbReference type="PANTHER" id="PTHR11735">
    <property type="entry name" value="TRNA N6-ADENOSINE THREONYLCARBAMOYLTRANSFERASE"/>
    <property type="match status" value="1"/>
</dbReference>
<evidence type="ECO:0000313" key="11">
    <source>
        <dbReference type="Proteomes" id="UP000178425"/>
    </source>
</evidence>
<dbReference type="Gene3D" id="3.30.420.40">
    <property type="match status" value="2"/>
</dbReference>
<evidence type="ECO:0000256" key="1">
    <source>
        <dbReference type="ARBA" id="ARBA00022490"/>
    </source>
</evidence>
<sequence length="375" mass="41492">MRILAIETSCDETAIAVLKAKKTKTGVAFEILSNQVSSQVKIHRPFGGVVPNLAKREHIKNLPILFKKMLKKITPPPPLTLRGAESLGSRASKLDAVAVTSGPGLEPALWTGINFAKELAEEHKLPLVPVNHLEGHIYSSMMRNPKFEILNPKQIFPLLTLIVSGGHTELVLTKKHLEHKILGETLDDAAGEAFDKVARMLELPYPGGPEISKLAKKFHNPLNPPYLKGDKRERLFPRPMINSKDLNFSFSGLKTSVLYYLRDNPKTDKFLIAYEFEQAVVDVLVSKTLKAVEKYKPKTVALGGGVAANDKLREELSRKLGAIGHTLLLPEKKFTGDNAAMIAVAAYFKFARLRRGDLKKFVKPENIKAEGGLKL</sequence>
<reference evidence="10 11" key="1">
    <citation type="journal article" date="2016" name="Nat. Commun.">
        <title>Thousands of microbial genomes shed light on interconnected biogeochemical processes in an aquifer system.</title>
        <authorList>
            <person name="Anantharaman K."/>
            <person name="Brown C.T."/>
            <person name="Hug L.A."/>
            <person name="Sharon I."/>
            <person name="Castelle C.J."/>
            <person name="Probst A.J."/>
            <person name="Thomas B.C."/>
            <person name="Singh A."/>
            <person name="Wilkins M.J."/>
            <person name="Karaoz U."/>
            <person name="Brodie E.L."/>
            <person name="Williams K.H."/>
            <person name="Hubbard S.S."/>
            <person name="Banfield J.F."/>
        </authorList>
    </citation>
    <scope>NUCLEOTIDE SEQUENCE [LARGE SCALE GENOMIC DNA]</scope>
</reference>
<dbReference type="AlphaFoldDB" id="A0A1F5WS89"/>
<dbReference type="PANTHER" id="PTHR11735:SF6">
    <property type="entry name" value="TRNA N6-ADENOSINE THREONYLCARBAMOYLTRANSFERASE, MITOCHONDRIAL"/>
    <property type="match status" value="1"/>
</dbReference>
<comment type="catalytic activity">
    <reaction evidence="7 8">
        <text>L-threonylcarbamoyladenylate + adenosine(37) in tRNA = N(6)-L-threonylcarbamoyladenosine(37) in tRNA + AMP + H(+)</text>
        <dbReference type="Rhea" id="RHEA:37059"/>
        <dbReference type="Rhea" id="RHEA-COMP:10162"/>
        <dbReference type="Rhea" id="RHEA-COMP:10163"/>
        <dbReference type="ChEBI" id="CHEBI:15378"/>
        <dbReference type="ChEBI" id="CHEBI:73682"/>
        <dbReference type="ChEBI" id="CHEBI:74411"/>
        <dbReference type="ChEBI" id="CHEBI:74418"/>
        <dbReference type="ChEBI" id="CHEBI:456215"/>
        <dbReference type="EC" id="2.3.1.234"/>
    </reaction>
</comment>
<dbReference type="GO" id="GO:0005506">
    <property type="term" value="F:iron ion binding"/>
    <property type="evidence" value="ECO:0007669"/>
    <property type="project" value="UniProtKB-UniRule"/>
</dbReference>
<comment type="caution">
    <text evidence="8">Lacks conserved residue(s) required for the propagation of feature annotation.</text>
</comment>
<evidence type="ECO:0000313" key="10">
    <source>
        <dbReference type="EMBL" id="OGF78500.1"/>
    </source>
</evidence>
<dbReference type="Pfam" id="PF00814">
    <property type="entry name" value="TsaD"/>
    <property type="match status" value="1"/>
</dbReference>
<evidence type="ECO:0000256" key="2">
    <source>
        <dbReference type="ARBA" id="ARBA00022679"/>
    </source>
</evidence>
<feature type="binding site" evidence="8">
    <location>
        <begin position="162"/>
        <end position="166"/>
    </location>
    <ligand>
        <name>substrate</name>
    </ligand>
</feature>
<feature type="binding site" evidence="8">
    <location>
        <position position="195"/>
    </location>
    <ligand>
        <name>substrate</name>
    </ligand>
</feature>
<evidence type="ECO:0000256" key="6">
    <source>
        <dbReference type="ARBA" id="ARBA00023315"/>
    </source>
</evidence>
<dbReference type="GO" id="GO:0061711">
    <property type="term" value="F:tRNA N(6)-L-threonylcarbamoyladenine synthase activity"/>
    <property type="evidence" value="ECO:0007669"/>
    <property type="project" value="UniProtKB-EC"/>
</dbReference>
<dbReference type="PRINTS" id="PR00789">
    <property type="entry name" value="OSIALOPTASE"/>
</dbReference>
<evidence type="ECO:0000256" key="7">
    <source>
        <dbReference type="ARBA" id="ARBA00048117"/>
    </source>
</evidence>
<feature type="binding site" evidence="8">
    <location>
        <position position="208"/>
    </location>
    <ligand>
        <name>substrate</name>
    </ligand>
</feature>
<dbReference type="InterPro" id="IPR043129">
    <property type="entry name" value="ATPase_NBD"/>
</dbReference>
<keyword evidence="4 8" id="KW-0479">Metal-binding</keyword>
<dbReference type="HAMAP" id="MF_01445">
    <property type="entry name" value="TsaD"/>
    <property type="match status" value="1"/>
</dbReference>
<dbReference type="CDD" id="cd24133">
    <property type="entry name" value="ASKHA_NBD_TsaD_bac"/>
    <property type="match status" value="1"/>
</dbReference>
<organism evidence="10 11">
    <name type="scientific">Candidatus Giovannonibacteria bacterium RIFCSPHIGHO2_02_43_13</name>
    <dbReference type="NCBI Taxonomy" id="1798330"/>
    <lineage>
        <taxon>Bacteria</taxon>
        <taxon>Candidatus Giovannoniibacteriota</taxon>
    </lineage>
</organism>
<dbReference type="NCBIfam" id="TIGR00329">
    <property type="entry name" value="gcp_kae1"/>
    <property type="match status" value="1"/>
</dbReference>
<evidence type="ECO:0000256" key="8">
    <source>
        <dbReference type="HAMAP-Rule" id="MF_01445"/>
    </source>
</evidence>
<dbReference type="Proteomes" id="UP000178425">
    <property type="component" value="Unassembled WGS sequence"/>
</dbReference>
<keyword evidence="5 8" id="KW-0408">Iron</keyword>
<feature type="binding site" evidence="8">
    <location>
        <position position="309"/>
    </location>
    <ligand>
        <name>substrate</name>
    </ligand>
</feature>
<comment type="function">
    <text evidence="8">Required for the formation of a threonylcarbamoyl group on adenosine at position 37 (t(6)A37) in tRNAs that read codons beginning with adenine. Is involved in the transfer of the threonylcarbamoyl moiety of threonylcarbamoyl-AMP (TC-AMP) to the N6 group of A37, together with TsaE and TsaB. TsaD likely plays a direct catalytic role in this reaction.</text>
</comment>
<dbReference type="SUPFAM" id="SSF53067">
    <property type="entry name" value="Actin-like ATPase domain"/>
    <property type="match status" value="2"/>
</dbReference>
<dbReference type="InterPro" id="IPR017861">
    <property type="entry name" value="KAE1/TsaD"/>
</dbReference>
<proteinExistence type="inferred from homology"/>
<accession>A0A1F5WS89</accession>
<gene>
    <name evidence="8" type="primary">tsaD</name>
    <name evidence="10" type="ORF">A2W54_00610</name>
</gene>
<feature type="binding site" evidence="8">
    <location>
        <position position="136"/>
    </location>
    <ligand>
        <name>Fe cation</name>
        <dbReference type="ChEBI" id="CHEBI:24875"/>
    </ligand>
</feature>
<dbReference type="EMBL" id="MFHI01000026">
    <property type="protein sequence ID" value="OGF78500.1"/>
    <property type="molecule type" value="Genomic_DNA"/>
</dbReference>
<evidence type="ECO:0000256" key="5">
    <source>
        <dbReference type="ARBA" id="ARBA00023004"/>
    </source>
</evidence>
<name>A0A1F5WS89_9BACT</name>
<dbReference type="GO" id="GO:0002949">
    <property type="term" value="P:tRNA threonylcarbamoyladenosine modification"/>
    <property type="evidence" value="ECO:0007669"/>
    <property type="project" value="UniProtKB-UniRule"/>
</dbReference>
<keyword evidence="3 8" id="KW-0819">tRNA processing</keyword>
<keyword evidence="1 8" id="KW-0963">Cytoplasm</keyword>
<comment type="caution">
    <text evidence="10">The sequence shown here is derived from an EMBL/GenBank/DDBJ whole genome shotgun (WGS) entry which is preliminary data.</text>
</comment>
<dbReference type="FunFam" id="3.30.420.40:FF:000040">
    <property type="entry name" value="tRNA N6-adenosine threonylcarbamoyltransferase"/>
    <property type="match status" value="1"/>
</dbReference>
<keyword evidence="2 8" id="KW-0808">Transferase</keyword>
<comment type="subcellular location">
    <subcellularLocation>
        <location evidence="8">Cytoplasm</location>
    </subcellularLocation>
</comment>
<evidence type="ECO:0000256" key="3">
    <source>
        <dbReference type="ARBA" id="ARBA00022694"/>
    </source>
</evidence>
<comment type="cofactor">
    <cofactor evidence="8">
        <name>Fe(2+)</name>
        <dbReference type="ChEBI" id="CHEBI:29033"/>
    </cofactor>
    <text evidence="8">Binds 1 Fe(2+) ion per subunit.</text>
</comment>
<dbReference type="GO" id="GO:0005737">
    <property type="term" value="C:cytoplasm"/>
    <property type="evidence" value="ECO:0007669"/>
    <property type="project" value="UniProtKB-SubCell"/>
</dbReference>